<name>A0ABC8KZZ0_ERUVS</name>
<accession>A0ABC8KZZ0</accession>
<proteinExistence type="predicted"/>
<feature type="compositionally biased region" description="Polar residues" evidence="1">
    <location>
        <begin position="210"/>
        <end position="220"/>
    </location>
</feature>
<dbReference type="EMBL" id="CAKOAT010398266">
    <property type="protein sequence ID" value="CAH8366369.1"/>
    <property type="molecule type" value="Genomic_DNA"/>
</dbReference>
<evidence type="ECO:0000313" key="3">
    <source>
        <dbReference type="EMBL" id="CAH8366369.1"/>
    </source>
</evidence>
<protein>
    <recommendedName>
        <fullName evidence="2">F-box protein At3g26010-like beta-propeller domain-containing protein</fullName>
    </recommendedName>
</protein>
<dbReference type="AlphaFoldDB" id="A0ABC8KZZ0"/>
<dbReference type="Proteomes" id="UP001642260">
    <property type="component" value="Unassembled WGS sequence"/>
</dbReference>
<feature type="domain" description="F-box protein At3g26010-like beta-propeller" evidence="2">
    <location>
        <begin position="2"/>
        <end position="176"/>
    </location>
</feature>
<feature type="region of interest" description="Disordered" evidence="1">
    <location>
        <begin position="204"/>
        <end position="226"/>
    </location>
</feature>
<evidence type="ECO:0000313" key="4">
    <source>
        <dbReference type="Proteomes" id="UP001642260"/>
    </source>
</evidence>
<dbReference type="Pfam" id="PF24750">
    <property type="entry name" value="b-prop_At3g26010-like"/>
    <property type="match status" value="1"/>
</dbReference>
<comment type="caution">
    <text evidence="3">The sequence shown here is derived from an EMBL/GenBank/DDBJ whole genome shotgun (WGS) entry which is preliminary data.</text>
</comment>
<organism evidence="3 4">
    <name type="scientific">Eruca vesicaria subsp. sativa</name>
    <name type="common">Garden rocket</name>
    <name type="synonym">Eruca sativa</name>
    <dbReference type="NCBI Taxonomy" id="29727"/>
    <lineage>
        <taxon>Eukaryota</taxon>
        <taxon>Viridiplantae</taxon>
        <taxon>Streptophyta</taxon>
        <taxon>Embryophyta</taxon>
        <taxon>Tracheophyta</taxon>
        <taxon>Spermatophyta</taxon>
        <taxon>Magnoliopsida</taxon>
        <taxon>eudicotyledons</taxon>
        <taxon>Gunneridae</taxon>
        <taxon>Pentapetalae</taxon>
        <taxon>rosids</taxon>
        <taxon>malvids</taxon>
        <taxon>Brassicales</taxon>
        <taxon>Brassicaceae</taxon>
        <taxon>Brassiceae</taxon>
        <taxon>Eruca</taxon>
    </lineage>
</organism>
<reference evidence="3 4" key="1">
    <citation type="submission" date="2022-03" db="EMBL/GenBank/DDBJ databases">
        <authorList>
            <person name="Macdonald S."/>
            <person name="Ahmed S."/>
            <person name="Newling K."/>
        </authorList>
    </citation>
    <scope>NUCLEOTIDE SEQUENCE [LARGE SCALE GENOMIC DNA]</scope>
</reference>
<evidence type="ECO:0000259" key="2">
    <source>
        <dbReference type="Pfam" id="PF24750"/>
    </source>
</evidence>
<dbReference type="InterPro" id="IPR056592">
    <property type="entry name" value="Beta-prop_At3g26010-like"/>
</dbReference>
<sequence>MDFYATSPGGSVPCRVTPFPDLDKTSKFKRACTPCQGFLMYMNIVSITKVDGSIDNKLCEWSLKSEGWQLMSEISADIILTGGFDFLPVTINTFDAKTAYFWSKKGQRLVSINLHNGEFMIHNNQLDGRSDGPIMIPVKDPRAIISLKSRNNMEYINGIPYHLLLFLLPQWLYRIPVSIKHPTTTTAKTKTVGDKGKVIVVYEPEESDDQSPQNPNANTQHESKDIPFRYIAGTDGASAIELSNPFVALGYTSDS</sequence>
<keyword evidence="4" id="KW-1185">Reference proteome</keyword>
<evidence type="ECO:0000256" key="1">
    <source>
        <dbReference type="SAM" id="MobiDB-lite"/>
    </source>
</evidence>
<gene>
    <name evidence="3" type="ORF">ERUC_LOCUS30572</name>
</gene>